<evidence type="ECO:0000313" key="3">
    <source>
        <dbReference type="Proteomes" id="UP000559256"/>
    </source>
</evidence>
<gene>
    <name evidence="2" type="ORF">D9758_004534</name>
</gene>
<dbReference type="EMBL" id="JAACJM010000002">
    <property type="protein sequence ID" value="KAF5374251.1"/>
    <property type="molecule type" value="Genomic_DNA"/>
</dbReference>
<evidence type="ECO:0000256" key="1">
    <source>
        <dbReference type="SAM" id="MobiDB-lite"/>
    </source>
</evidence>
<feature type="region of interest" description="Disordered" evidence="1">
    <location>
        <begin position="198"/>
        <end position="227"/>
    </location>
</feature>
<name>A0A8H5GZM7_9AGAR</name>
<evidence type="ECO:0000313" key="2">
    <source>
        <dbReference type="EMBL" id="KAF5374251.1"/>
    </source>
</evidence>
<comment type="caution">
    <text evidence="2">The sequence shown here is derived from an EMBL/GenBank/DDBJ whole genome shotgun (WGS) entry which is preliminary data.</text>
</comment>
<reference evidence="2 3" key="1">
    <citation type="journal article" date="2020" name="ISME J.">
        <title>Uncovering the hidden diversity of litter-decomposition mechanisms in mushroom-forming fungi.</title>
        <authorList>
            <person name="Floudas D."/>
            <person name="Bentzer J."/>
            <person name="Ahren D."/>
            <person name="Johansson T."/>
            <person name="Persson P."/>
            <person name="Tunlid A."/>
        </authorList>
    </citation>
    <scope>NUCLEOTIDE SEQUENCE [LARGE SCALE GENOMIC DNA]</scope>
    <source>
        <strain evidence="2 3">CBS 291.85</strain>
    </source>
</reference>
<dbReference type="Proteomes" id="UP000559256">
    <property type="component" value="Unassembled WGS sequence"/>
</dbReference>
<dbReference type="OrthoDB" id="3071152at2759"/>
<proteinExistence type="predicted"/>
<feature type="compositionally biased region" description="Low complexity" evidence="1">
    <location>
        <begin position="215"/>
        <end position="227"/>
    </location>
</feature>
<keyword evidence="3" id="KW-1185">Reference proteome</keyword>
<protein>
    <submittedName>
        <fullName evidence="2">Uncharacterized protein</fullName>
    </submittedName>
</protein>
<organism evidence="2 3">
    <name type="scientific">Tetrapyrgos nigripes</name>
    <dbReference type="NCBI Taxonomy" id="182062"/>
    <lineage>
        <taxon>Eukaryota</taxon>
        <taxon>Fungi</taxon>
        <taxon>Dikarya</taxon>
        <taxon>Basidiomycota</taxon>
        <taxon>Agaricomycotina</taxon>
        <taxon>Agaricomycetes</taxon>
        <taxon>Agaricomycetidae</taxon>
        <taxon>Agaricales</taxon>
        <taxon>Marasmiineae</taxon>
        <taxon>Marasmiaceae</taxon>
        <taxon>Tetrapyrgos</taxon>
    </lineage>
</organism>
<sequence>MDPSPFNGSSDASQWLKAFEERSKKKSPSWKMKRFDKLVEGEALSWSYGLPSDAHWETVKAMFVAYWVTGLRGDEYKAECRNILAKAPEKTVPVHWVDFTAPIPPLPSPSKPEPSSAHPLFSVLVSTATLDPRGVYDKAFAQFTQAVDKEKMFRVIWDVAFETGKKIGVSDGRGQVRSEAIEEGRKLGVSIARNELEKAKRRKPDASVDTSDLNSQRTFSTTSTQTSCPTPSLMPLYISLSTQTDAETYLTPEVSETKLDWADESDTIPPTVLIPPTSPPHDISSLRSSGSPIRPFNSLQRHARRSRLPSQKTRQFITTPMLHWHPGTMSQSHTVITRRHSHGIGTHRPVQTFRPLSFSAVPVHHPQPVLDWVGDPCLVELSRVLQDLGWVCA</sequence>
<accession>A0A8H5GZM7</accession>
<dbReference type="AlphaFoldDB" id="A0A8H5GZM7"/>
<feature type="region of interest" description="Disordered" evidence="1">
    <location>
        <begin position="266"/>
        <end position="295"/>
    </location>
</feature>